<accession>V6BPH5</accession>
<feature type="non-terminal residue" evidence="3">
    <location>
        <position position="416"/>
    </location>
</feature>
<keyword evidence="2" id="KW-0472">Membrane</keyword>
<evidence type="ECO:0000313" key="3">
    <source>
        <dbReference type="EMBL" id="CDI70976.1"/>
    </source>
</evidence>
<reference evidence="3" key="1">
    <citation type="submission" date="2013-09" db="EMBL/GenBank/DDBJ databases">
        <title>Evidence of nickel efflux in ectomycorhizal Pisolithus albus Ni-tolerant isolated from ultramafic soil.</title>
        <authorList>
            <person name="Majorel C."/>
            <person name="Hannibal L."/>
            <person name="Ducousso M."/>
            <person name="Lebrun M."/>
            <person name="Jourand P."/>
        </authorList>
    </citation>
    <scope>NUCLEOTIDE SEQUENCE</scope>
    <source>
        <strain evidence="3">MD06-337</strain>
        <tissue evidence="3">Mycelium</tissue>
    </source>
</reference>
<feature type="region of interest" description="Disordered" evidence="1">
    <location>
        <begin position="221"/>
        <end position="243"/>
    </location>
</feature>
<organism evidence="3">
    <name type="scientific">Pisolithus albus</name>
    <dbReference type="NCBI Taxonomy" id="178870"/>
    <lineage>
        <taxon>Eukaryota</taxon>
        <taxon>Fungi</taxon>
        <taxon>Dikarya</taxon>
        <taxon>Basidiomycota</taxon>
        <taxon>Agaricomycotina</taxon>
        <taxon>Agaricomycetes</taxon>
        <taxon>Agaricomycetidae</taxon>
        <taxon>Boletales</taxon>
        <taxon>Sclerodermatineae</taxon>
        <taxon>Pisolithaceae</taxon>
        <taxon>Pisolithus</taxon>
    </lineage>
</organism>
<feature type="non-terminal residue" evidence="3">
    <location>
        <position position="1"/>
    </location>
</feature>
<name>V6BPH5_9AGAM</name>
<protein>
    <submittedName>
        <fullName evidence="3">P-type ATPase</fullName>
    </submittedName>
</protein>
<keyword evidence="2" id="KW-0812">Transmembrane</keyword>
<keyword evidence="2" id="KW-1133">Transmembrane helix</keyword>
<feature type="transmembrane region" description="Helical" evidence="2">
    <location>
        <begin position="183"/>
        <end position="202"/>
    </location>
</feature>
<feature type="region of interest" description="Disordered" evidence="1">
    <location>
        <begin position="55"/>
        <end position="79"/>
    </location>
</feature>
<proteinExistence type="evidence at transcript level"/>
<gene>
    <name evidence="3" type="primary">ATPase</name>
</gene>
<evidence type="ECO:0000256" key="2">
    <source>
        <dbReference type="SAM" id="Phobius"/>
    </source>
</evidence>
<dbReference type="EMBL" id="HG530062">
    <property type="protein sequence ID" value="CDI70976.1"/>
    <property type="molecule type" value="mRNA"/>
</dbReference>
<sequence length="416" mass="46355">LGARRSALNTRSNALASCRHPACRVTTMLTIPPSWATRWEKLRNIKLESLFARNRGRGTPAPSMSTRTSPTPTWTPKGRPKERVRLLHEPSHHFKVTIITFLPRNLLEQFRRIANMCVRLYLVLNFGFDSHFLASSLSLLSFSFSLNSQLSHPASSSFLFLSSLASQPSKMAMRISNATSQTAMSIILACAYSLVVGGLILTSPEARAVRLSGGIVSKARSKRPRVHNTDVETGPPTDADPDTDVELDEGISIPNGNTSSISSWGTTRSSVRTGRRPYGKMSAWVTLSRSYTTNPYPQTSCYALRPRKIMWLMSRQRTLTEKQTSSLGMPPRCLLIYAQLLTALINSMPFASIVSARIPTCTSSMQLYLAAVTDLLLTYRWFSFAAPSFEYGLGYRCRPIHGRRHQDSPKLGRYSK</sequence>
<evidence type="ECO:0000256" key="1">
    <source>
        <dbReference type="SAM" id="MobiDB-lite"/>
    </source>
</evidence>
<feature type="transmembrane region" description="Helical" evidence="2">
    <location>
        <begin position="120"/>
        <end position="144"/>
    </location>
</feature>
<dbReference type="AlphaFoldDB" id="V6BPH5"/>
<feature type="compositionally biased region" description="Low complexity" evidence="1">
    <location>
        <begin position="59"/>
        <end position="76"/>
    </location>
</feature>